<feature type="transmembrane region" description="Helical" evidence="5">
    <location>
        <begin position="165"/>
        <end position="187"/>
    </location>
</feature>
<comment type="subcellular location">
    <subcellularLocation>
        <location evidence="1">Membrane</location>
        <topology evidence="1">Multi-pass membrane protein</topology>
    </subcellularLocation>
</comment>
<feature type="transmembrane region" description="Helical" evidence="5">
    <location>
        <begin position="64"/>
        <end position="84"/>
    </location>
</feature>
<evidence type="ECO:0000256" key="1">
    <source>
        <dbReference type="ARBA" id="ARBA00004141"/>
    </source>
</evidence>
<dbReference type="Pfam" id="PF00146">
    <property type="entry name" value="NADHdh"/>
    <property type="match status" value="1"/>
</dbReference>
<reference evidence="7" key="1">
    <citation type="journal article" date="2019" name="Int. J. Syst. Evol. Microbiol.">
        <title>The Global Catalogue of Microorganisms (GCM) 10K type strain sequencing project: providing services to taxonomists for standard genome sequencing and annotation.</title>
        <authorList>
            <consortium name="The Broad Institute Genomics Platform"/>
            <consortium name="The Broad Institute Genome Sequencing Center for Infectious Disease"/>
            <person name="Wu L."/>
            <person name="Ma J."/>
        </authorList>
    </citation>
    <scope>NUCLEOTIDE SEQUENCE [LARGE SCALE GENOMIC DNA]</scope>
    <source>
        <strain evidence="7">CGMCC 1.19062</strain>
    </source>
</reference>
<proteinExistence type="predicted"/>
<dbReference type="InterPro" id="IPR052561">
    <property type="entry name" value="ComplexI_Subunit1"/>
</dbReference>
<dbReference type="PANTHER" id="PTHR43359:SF1">
    <property type="entry name" value="FORMATE HYDROGENLYASE SUBUNIT 4-RELATED"/>
    <property type="match status" value="1"/>
</dbReference>
<keyword evidence="3 5" id="KW-1133">Transmembrane helix</keyword>
<keyword evidence="7" id="KW-1185">Reference proteome</keyword>
<feature type="transmembrane region" description="Helical" evidence="5">
    <location>
        <begin position="288"/>
        <end position="308"/>
    </location>
</feature>
<feature type="transmembrane region" description="Helical" evidence="5">
    <location>
        <begin position="132"/>
        <end position="153"/>
    </location>
</feature>
<sequence length="312" mass="32107">MSGILIQALQAILILAIAPLLTGIVKTVRARAAGRRGPSPLQPYRDLRKLWLKESLLIEGASPFHAKAPLLILVSMALAAALLPSASRDLITIGIADLLVVIGLLALGRAMQVLAALESRTAFSGQGVGRELLTAVAAEPVLLVGLMGVVQVAGTSDLAGASSSLAAAGVNVSLALALVALILAALAEAGRMPFDNPSTHLELTMVHEAMVLDYAGRELACIEAAKSLRLTVLLALLAALFLPFGTAASGDWLGALIGVPLWIAKMIGLTLALGIGEATVAKLRVFRVPELLALGLLCGLLAVVFLLLGGRV</sequence>
<dbReference type="InterPro" id="IPR001694">
    <property type="entry name" value="NADH_UbQ_OxRdtase_su1/FPO"/>
</dbReference>
<evidence type="ECO:0000256" key="5">
    <source>
        <dbReference type="SAM" id="Phobius"/>
    </source>
</evidence>
<feature type="transmembrane region" description="Helical" evidence="5">
    <location>
        <begin position="252"/>
        <end position="276"/>
    </location>
</feature>
<evidence type="ECO:0000313" key="6">
    <source>
        <dbReference type="EMBL" id="MFD2262477.1"/>
    </source>
</evidence>
<evidence type="ECO:0000256" key="2">
    <source>
        <dbReference type="ARBA" id="ARBA00022692"/>
    </source>
</evidence>
<name>A0ABW5DMZ6_9PROT</name>
<feature type="transmembrane region" description="Helical" evidence="5">
    <location>
        <begin position="227"/>
        <end position="246"/>
    </location>
</feature>
<dbReference type="GO" id="GO:0016491">
    <property type="term" value="F:oxidoreductase activity"/>
    <property type="evidence" value="ECO:0007669"/>
    <property type="project" value="UniProtKB-KW"/>
</dbReference>
<keyword evidence="6" id="KW-0560">Oxidoreductase</keyword>
<evidence type="ECO:0000256" key="4">
    <source>
        <dbReference type="ARBA" id="ARBA00023136"/>
    </source>
</evidence>
<feature type="transmembrane region" description="Helical" evidence="5">
    <location>
        <begin position="90"/>
        <end position="111"/>
    </location>
</feature>
<dbReference type="RefSeq" id="WP_379875438.1">
    <property type="nucleotide sequence ID" value="NZ_JBHUIP010000004.1"/>
</dbReference>
<comment type="caution">
    <text evidence="6">The sequence shown here is derived from an EMBL/GenBank/DDBJ whole genome shotgun (WGS) entry which is preliminary data.</text>
</comment>
<keyword evidence="4 5" id="KW-0472">Membrane</keyword>
<feature type="transmembrane region" description="Helical" evidence="5">
    <location>
        <begin position="6"/>
        <end position="25"/>
    </location>
</feature>
<gene>
    <name evidence="6" type="ORF">ACFSM5_06215</name>
</gene>
<dbReference type="EMBL" id="JBHUIP010000004">
    <property type="protein sequence ID" value="MFD2262477.1"/>
    <property type="molecule type" value="Genomic_DNA"/>
</dbReference>
<evidence type="ECO:0000313" key="7">
    <source>
        <dbReference type="Proteomes" id="UP001597295"/>
    </source>
</evidence>
<protein>
    <submittedName>
        <fullName evidence="6">Respiratory chain complex I subunit 1 family protein</fullName>
        <ecNumber evidence="6">1.-.-.-</ecNumber>
    </submittedName>
</protein>
<organism evidence="6 7">
    <name type="scientific">Lacibacterium aquatile</name>
    <dbReference type="NCBI Taxonomy" id="1168082"/>
    <lineage>
        <taxon>Bacteria</taxon>
        <taxon>Pseudomonadati</taxon>
        <taxon>Pseudomonadota</taxon>
        <taxon>Alphaproteobacteria</taxon>
        <taxon>Rhodospirillales</taxon>
        <taxon>Rhodospirillaceae</taxon>
    </lineage>
</organism>
<dbReference type="Proteomes" id="UP001597295">
    <property type="component" value="Unassembled WGS sequence"/>
</dbReference>
<keyword evidence="2 5" id="KW-0812">Transmembrane</keyword>
<dbReference type="PANTHER" id="PTHR43359">
    <property type="entry name" value="FORMATE HYDROGENLYASE SUBUNIT 4"/>
    <property type="match status" value="1"/>
</dbReference>
<accession>A0ABW5DMZ6</accession>
<dbReference type="EC" id="1.-.-.-" evidence="6"/>
<evidence type="ECO:0000256" key="3">
    <source>
        <dbReference type="ARBA" id="ARBA00022989"/>
    </source>
</evidence>